<dbReference type="OrthoDB" id="389713at2"/>
<dbReference type="InterPro" id="IPR003439">
    <property type="entry name" value="ABC_transporter-like_ATP-bd"/>
</dbReference>
<dbReference type="InterPro" id="IPR027417">
    <property type="entry name" value="P-loop_NTPase"/>
</dbReference>
<dbReference type="GO" id="GO:0016887">
    <property type="term" value="F:ATP hydrolysis activity"/>
    <property type="evidence" value="ECO:0007669"/>
    <property type="project" value="InterPro"/>
</dbReference>
<organism evidence="6 7">
    <name type="scientific">[Mycoplasma] falconis</name>
    <dbReference type="NCBI Taxonomy" id="92403"/>
    <lineage>
        <taxon>Bacteria</taxon>
        <taxon>Bacillati</taxon>
        <taxon>Mycoplasmatota</taxon>
        <taxon>Mycoplasmoidales</taxon>
        <taxon>Metamycoplasmataceae</taxon>
        <taxon>Metamycoplasma</taxon>
    </lineage>
</organism>
<evidence type="ECO:0000256" key="4">
    <source>
        <dbReference type="ARBA" id="ARBA00022840"/>
    </source>
</evidence>
<dbReference type="Pfam" id="PF00005">
    <property type="entry name" value="ABC_tran"/>
    <property type="match status" value="1"/>
</dbReference>
<dbReference type="EMBL" id="VFSS01000019">
    <property type="protein sequence ID" value="TPE56328.1"/>
    <property type="molecule type" value="Genomic_DNA"/>
</dbReference>
<keyword evidence="2" id="KW-0813">Transport</keyword>
<keyword evidence="7" id="KW-1185">Reference proteome</keyword>
<sequence length="248" mass="28196">MNKLSFVDFSASYKNNDFIVLQDINLTFKKGEMVAILGKSGAGKSTLFNAILHQVKSIKGSLIIDDKDIYTINKRKLKKVLNQVGFLAQEPNLIEELNVYENIINFYKKYKNPFFSFFKILTKKQKEEIYQTLANLGILGKAYTPIKSLSGGQKQRVEIAKLFLQESEIILADEPTSSLDIKNSEDVFSLLNNAAKKQNKLVLVNVHDLSLIDKYFDRIVFIKDGKVNFEGKANKANIAKIKQFLKSE</sequence>
<keyword evidence="3" id="KW-0547">Nucleotide-binding</keyword>
<name>A0A501X738_9BACT</name>
<comment type="similarity">
    <text evidence="1">Belongs to the ABC transporter superfamily.</text>
</comment>
<dbReference type="RefSeq" id="WP_140781570.1">
    <property type="nucleotide sequence ID" value="NZ_VFSS01000019.1"/>
</dbReference>
<dbReference type="SMART" id="SM00382">
    <property type="entry name" value="AAA"/>
    <property type="match status" value="1"/>
</dbReference>
<evidence type="ECO:0000313" key="6">
    <source>
        <dbReference type="EMBL" id="TPE56328.1"/>
    </source>
</evidence>
<keyword evidence="4 6" id="KW-0067">ATP-binding</keyword>
<evidence type="ECO:0000259" key="5">
    <source>
        <dbReference type="PROSITE" id="PS50893"/>
    </source>
</evidence>
<feature type="domain" description="ABC transporter" evidence="5">
    <location>
        <begin position="4"/>
        <end position="244"/>
    </location>
</feature>
<dbReference type="AlphaFoldDB" id="A0A501X738"/>
<accession>A0A501X738</accession>
<dbReference type="PROSITE" id="PS50893">
    <property type="entry name" value="ABC_TRANSPORTER_2"/>
    <property type="match status" value="1"/>
</dbReference>
<evidence type="ECO:0000256" key="2">
    <source>
        <dbReference type="ARBA" id="ARBA00022448"/>
    </source>
</evidence>
<dbReference type="PANTHER" id="PTHR42734:SF6">
    <property type="entry name" value="MOLYBDATE IMPORT ATP-BINDING PROTEIN MOLC"/>
    <property type="match status" value="1"/>
</dbReference>
<dbReference type="InterPro" id="IPR003593">
    <property type="entry name" value="AAA+_ATPase"/>
</dbReference>
<dbReference type="PROSITE" id="PS00211">
    <property type="entry name" value="ABC_TRANSPORTER_1"/>
    <property type="match status" value="1"/>
</dbReference>
<evidence type="ECO:0000256" key="1">
    <source>
        <dbReference type="ARBA" id="ARBA00005417"/>
    </source>
</evidence>
<dbReference type="InterPro" id="IPR050153">
    <property type="entry name" value="Metal_Ion_Import_ABC"/>
</dbReference>
<gene>
    <name evidence="6" type="ORF">FJO69_02925</name>
</gene>
<comment type="caution">
    <text evidence="6">The sequence shown here is derived from an EMBL/GenBank/DDBJ whole genome shotgun (WGS) entry which is preliminary data.</text>
</comment>
<evidence type="ECO:0000256" key="3">
    <source>
        <dbReference type="ARBA" id="ARBA00022741"/>
    </source>
</evidence>
<reference evidence="6 7" key="1">
    <citation type="submission" date="2019-06" db="EMBL/GenBank/DDBJ databases">
        <title>Mycoplasma falconis type strain whole genome sequence.</title>
        <authorList>
            <person name="Spergser J."/>
        </authorList>
    </citation>
    <scope>NUCLEOTIDE SEQUENCE [LARGE SCALE GENOMIC DNA]</scope>
    <source>
        <strain evidence="6 7">ATCC 51372</strain>
    </source>
</reference>
<dbReference type="InterPro" id="IPR017871">
    <property type="entry name" value="ABC_transporter-like_CS"/>
</dbReference>
<dbReference type="PANTHER" id="PTHR42734">
    <property type="entry name" value="METAL TRANSPORT SYSTEM ATP-BINDING PROTEIN TM_0124-RELATED"/>
    <property type="match status" value="1"/>
</dbReference>
<evidence type="ECO:0000313" key="7">
    <source>
        <dbReference type="Proteomes" id="UP000319776"/>
    </source>
</evidence>
<dbReference type="GO" id="GO:0005524">
    <property type="term" value="F:ATP binding"/>
    <property type="evidence" value="ECO:0007669"/>
    <property type="project" value="UniProtKB-KW"/>
</dbReference>
<dbReference type="Gene3D" id="3.40.50.300">
    <property type="entry name" value="P-loop containing nucleotide triphosphate hydrolases"/>
    <property type="match status" value="1"/>
</dbReference>
<protein>
    <submittedName>
        <fullName evidence="6">ATP-binding cassette domain-containing protein</fullName>
    </submittedName>
</protein>
<proteinExistence type="inferred from homology"/>
<dbReference type="SUPFAM" id="SSF52540">
    <property type="entry name" value="P-loop containing nucleoside triphosphate hydrolases"/>
    <property type="match status" value="1"/>
</dbReference>
<dbReference type="Proteomes" id="UP000319776">
    <property type="component" value="Unassembled WGS sequence"/>
</dbReference>